<evidence type="ECO:0000256" key="3">
    <source>
        <dbReference type="PROSITE-ProRule" id="PRU00708"/>
    </source>
</evidence>
<feature type="repeat" description="PPR" evidence="3">
    <location>
        <begin position="185"/>
        <end position="220"/>
    </location>
</feature>
<feature type="repeat" description="PPR" evidence="3">
    <location>
        <begin position="221"/>
        <end position="255"/>
    </location>
</feature>
<dbReference type="OrthoDB" id="185373at2759"/>
<dbReference type="Pfam" id="PF01535">
    <property type="entry name" value="PPR"/>
    <property type="match status" value="1"/>
</dbReference>
<dbReference type="InterPro" id="IPR011990">
    <property type="entry name" value="TPR-like_helical_dom_sf"/>
</dbReference>
<evidence type="ECO:0000256" key="1">
    <source>
        <dbReference type="ARBA" id="ARBA00007626"/>
    </source>
</evidence>
<dbReference type="InterPro" id="IPR002885">
    <property type="entry name" value="PPR_rpt"/>
</dbReference>
<dbReference type="EMBL" id="JAAIUW010000007">
    <property type="protein sequence ID" value="KAF7822618.1"/>
    <property type="molecule type" value="Genomic_DNA"/>
</dbReference>
<dbReference type="Gene3D" id="1.25.40.10">
    <property type="entry name" value="Tetratricopeptide repeat domain"/>
    <property type="match status" value="4"/>
</dbReference>
<protein>
    <submittedName>
        <fullName evidence="4">Putative pentatricopeptide repeat-containing protein</fullName>
    </submittedName>
</protein>
<dbReference type="PANTHER" id="PTHR47939">
    <property type="entry name" value="MEMBRANE-ASSOCIATED SALT-INDUCIBLE PROTEIN-LIKE"/>
    <property type="match status" value="1"/>
</dbReference>
<comment type="similarity">
    <text evidence="1">Belongs to the PPR family. P subfamily.</text>
</comment>
<gene>
    <name evidence="4" type="ORF">G2W53_020762</name>
</gene>
<keyword evidence="2" id="KW-0677">Repeat</keyword>
<keyword evidence="5" id="KW-1185">Reference proteome</keyword>
<dbReference type="PANTHER" id="PTHR47939:SF13">
    <property type="entry name" value="OS03G0201400 PROTEIN"/>
    <property type="match status" value="1"/>
</dbReference>
<dbReference type="InterPro" id="IPR050667">
    <property type="entry name" value="PPR-containing_protein"/>
</dbReference>
<accession>A0A834WIX9</accession>
<evidence type="ECO:0000313" key="5">
    <source>
        <dbReference type="Proteomes" id="UP000634136"/>
    </source>
</evidence>
<sequence>MTTSKAISPFRLSSLLRQQKDPALAFELFKNPNPKPDPKKPFRYSWHSYDLIITKLGRAKMFDQMEQVLQQLKQETRFIVREELFCEVISFYGRARLPACALQTFQSIPSFRCEQTIKSLNSLLNAFLNCKEYEKMRGFLSGINEYGTPDACTYNILINACCIGGDIDQAWDVFDEMLRNGVYPTVVTFGTLVHGLCLSGQLQEALKLKEDMMRKFNLKPNAFLYTTLLKGLCQVEELSWAFRIKDEMASNKVKLDAAAYNTLIAALFKVGRKEEALVVMEEMKKSNCKPDLVTYNVMISEHCREKNFGEAYKILDQMENSKPNVVSYNVIIDSLCREGKWIEANDLFQDMPRRKCAPDIVSYRTLFDGLCSCMQFKEAAFILDEMIFKGYSPLCASINKFVDKLCKEGNFELLSEVITSLGRGNFLNEDIWNIVVSIFCRKEKPSEPFQLFDTLLVS</sequence>
<name>A0A834WIX9_9FABA</name>
<dbReference type="Pfam" id="PF12854">
    <property type="entry name" value="PPR_1"/>
    <property type="match status" value="1"/>
</dbReference>
<proteinExistence type="inferred from homology"/>
<evidence type="ECO:0000313" key="4">
    <source>
        <dbReference type="EMBL" id="KAF7822618.1"/>
    </source>
</evidence>
<comment type="caution">
    <text evidence="4">The sequence shown here is derived from an EMBL/GenBank/DDBJ whole genome shotgun (WGS) entry which is preliminary data.</text>
</comment>
<organism evidence="4 5">
    <name type="scientific">Senna tora</name>
    <dbReference type="NCBI Taxonomy" id="362788"/>
    <lineage>
        <taxon>Eukaryota</taxon>
        <taxon>Viridiplantae</taxon>
        <taxon>Streptophyta</taxon>
        <taxon>Embryophyta</taxon>
        <taxon>Tracheophyta</taxon>
        <taxon>Spermatophyta</taxon>
        <taxon>Magnoliopsida</taxon>
        <taxon>eudicotyledons</taxon>
        <taxon>Gunneridae</taxon>
        <taxon>Pentapetalae</taxon>
        <taxon>rosids</taxon>
        <taxon>fabids</taxon>
        <taxon>Fabales</taxon>
        <taxon>Fabaceae</taxon>
        <taxon>Caesalpinioideae</taxon>
        <taxon>Cassia clade</taxon>
        <taxon>Senna</taxon>
    </lineage>
</organism>
<dbReference type="NCBIfam" id="TIGR00756">
    <property type="entry name" value="PPR"/>
    <property type="match status" value="7"/>
</dbReference>
<dbReference type="Proteomes" id="UP000634136">
    <property type="component" value="Unassembled WGS sequence"/>
</dbReference>
<feature type="repeat" description="PPR" evidence="3">
    <location>
        <begin position="359"/>
        <end position="393"/>
    </location>
</feature>
<feature type="repeat" description="PPR" evidence="3">
    <location>
        <begin position="256"/>
        <end position="290"/>
    </location>
</feature>
<evidence type="ECO:0000256" key="2">
    <source>
        <dbReference type="ARBA" id="ARBA00022737"/>
    </source>
</evidence>
<dbReference type="AlphaFoldDB" id="A0A834WIX9"/>
<reference evidence="4" key="1">
    <citation type="submission" date="2020-09" db="EMBL/GenBank/DDBJ databases">
        <title>Genome-Enabled Discovery of Anthraquinone Biosynthesis in Senna tora.</title>
        <authorList>
            <person name="Kang S.-H."/>
            <person name="Pandey R.P."/>
            <person name="Lee C.-M."/>
            <person name="Sim J.-S."/>
            <person name="Jeong J.-T."/>
            <person name="Choi B.-S."/>
            <person name="Jung M."/>
            <person name="Ginzburg D."/>
            <person name="Zhao K."/>
            <person name="Won S.Y."/>
            <person name="Oh T.-J."/>
            <person name="Yu Y."/>
            <person name="Kim N.-H."/>
            <person name="Lee O.R."/>
            <person name="Lee T.-H."/>
            <person name="Bashyal P."/>
            <person name="Kim T.-S."/>
            <person name="Lee W.-H."/>
            <person name="Kawkins C."/>
            <person name="Kim C.-K."/>
            <person name="Kim J.S."/>
            <person name="Ahn B.O."/>
            <person name="Rhee S.Y."/>
            <person name="Sohng J.K."/>
        </authorList>
    </citation>
    <scope>NUCLEOTIDE SEQUENCE</scope>
    <source>
        <tissue evidence="4">Leaf</tissue>
    </source>
</reference>
<feature type="repeat" description="PPR" evidence="3">
    <location>
        <begin position="291"/>
        <end position="321"/>
    </location>
</feature>
<feature type="repeat" description="PPR" evidence="3">
    <location>
        <begin position="150"/>
        <end position="184"/>
    </location>
</feature>
<dbReference type="SUPFAM" id="SSF81901">
    <property type="entry name" value="HCP-like"/>
    <property type="match status" value="1"/>
</dbReference>
<feature type="repeat" description="PPR" evidence="3">
    <location>
        <begin position="324"/>
        <end position="358"/>
    </location>
</feature>
<dbReference type="PROSITE" id="PS51375">
    <property type="entry name" value="PPR"/>
    <property type="match status" value="7"/>
</dbReference>
<dbReference type="Pfam" id="PF13041">
    <property type="entry name" value="PPR_2"/>
    <property type="match status" value="3"/>
</dbReference>